<keyword evidence="1" id="KW-0472">Membrane</keyword>
<dbReference type="AlphaFoldDB" id="A0A942DZW0"/>
<accession>A0A942DZW0</accession>
<dbReference type="GO" id="GO:0016301">
    <property type="term" value="F:kinase activity"/>
    <property type="evidence" value="ECO:0007669"/>
    <property type="project" value="UniProtKB-KW"/>
</dbReference>
<keyword evidence="2" id="KW-0418">Kinase</keyword>
<name>A0A942DZW0_9HYPH</name>
<organism evidence="2 3">
    <name type="scientific">Pseudaminobacter soli</name>
    <name type="common">ex Zhang et al. 2022</name>
    <dbReference type="NCBI Taxonomy" id="2831468"/>
    <lineage>
        <taxon>Bacteria</taxon>
        <taxon>Pseudomonadati</taxon>
        <taxon>Pseudomonadota</taxon>
        <taxon>Alphaproteobacteria</taxon>
        <taxon>Hyphomicrobiales</taxon>
        <taxon>Phyllobacteriaceae</taxon>
        <taxon>Pseudaminobacter</taxon>
    </lineage>
</organism>
<feature type="transmembrane region" description="Helical" evidence="1">
    <location>
        <begin position="7"/>
        <end position="29"/>
    </location>
</feature>
<keyword evidence="1" id="KW-1133">Transmembrane helix</keyword>
<reference evidence="2" key="1">
    <citation type="submission" date="2021-04" db="EMBL/GenBank/DDBJ databases">
        <title>Pseudaminobacter soli sp. nov., isolated from paddy soil contaminated by heavy metals.</title>
        <authorList>
            <person name="Zhang K."/>
        </authorList>
    </citation>
    <scope>NUCLEOTIDE SEQUENCE</scope>
    <source>
        <strain evidence="2">19-2017</strain>
    </source>
</reference>
<dbReference type="EMBL" id="JAGWCR010000002">
    <property type="protein sequence ID" value="MBS3648015.1"/>
    <property type="molecule type" value="Genomic_DNA"/>
</dbReference>
<keyword evidence="1" id="KW-0812">Transmembrane</keyword>
<dbReference type="Proteomes" id="UP000680348">
    <property type="component" value="Unassembled WGS sequence"/>
</dbReference>
<proteinExistence type="predicted"/>
<protein>
    <submittedName>
        <fullName evidence="2">Histidine kinase</fullName>
    </submittedName>
</protein>
<evidence type="ECO:0000313" key="3">
    <source>
        <dbReference type="Proteomes" id="UP000680348"/>
    </source>
</evidence>
<evidence type="ECO:0000313" key="2">
    <source>
        <dbReference type="EMBL" id="MBS3648015.1"/>
    </source>
</evidence>
<evidence type="ECO:0000256" key="1">
    <source>
        <dbReference type="SAM" id="Phobius"/>
    </source>
</evidence>
<comment type="caution">
    <text evidence="2">The sequence shown here is derived from an EMBL/GenBank/DDBJ whole genome shotgun (WGS) entry which is preliminary data.</text>
</comment>
<gene>
    <name evidence="2" type="ORF">KEU06_05145</name>
</gene>
<sequence>MPTVSRFLVRLAILVAIAYAVMLGLAYFVKPHQGEMTVDVPLDKVKSGSNL</sequence>
<keyword evidence="3" id="KW-1185">Reference proteome</keyword>
<keyword evidence="2" id="KW-0808">Transferase</keyword>